<dbReference type="InterPro" id="IPR027417">
    <property type="entry name" value="P-loop_NTPase"/>
</dbReference>
<dbReference type="InterPro" id="IPR008921">
    <property type="entry name" value="DNA_pol3_clamp-load_cplx_C"/>
</dbReference>
<dbReference type="GO" id="GO:0003887">
    <property type="term" value="F:DNA-directed DNA polymerase activity"/>
    <property type="evidence" value="ECO:0007669"/>
    <property type="project" value="UniProtKB-KW"/>
</dbReference>
<dbReference type="Pfam" id="PF21694">
    <property type="entry name" value="DNA_pol3_delta_C"/>
    <property type="match status" value="1"/>
</dbReference>
<dbReference type="Gene3D" id="1.10.8.60">
    <property type="match status" value="1"/>
</dbReference>
<comment type="caution">
    <text evidence="11">The sequence shown here is derived from an EMBL/GenBank/DDBJ whole genome shotgun (WGS) entry which is preliminary data.</text>
</comment>
<comment type="similarity">
    <text evidence="7">Belongs to the DNA polymerase HolA subunit family.</text>
</comment>
<dbReference type="Gene3D" id="3.40.50.300">
    <property type="entry name" value="P-loop containing nucleotide triphosphate hydrolases"/>
    <property type="match status" value="1"/>
</dbReference>
<keyword evidence="5" id="KW-0235">DNA replication</keyword>
<evidence type="ECO:0000256" key="1">
    <source>
        <dbReference type="ARBA" id="ARBA00012417"/>
    </source>
</evidence>
<evidence type="ECO:0000256" key="3">
    <source>
        <dbReference type="ARBA" id="ARBA00022679"/>
    </source>
</evidence>
<keyword evidence="6" id="KW-0239">DNA-directed DNA polymerase</keyword>
<evidence type="ECO:0000313" key="11">
    <source>
        <dbReference type="EMBL" id="HFK96368.1"/>
    </source>
</evidence>
<dbReference type="PANTHER" id="PTHR34388:SF1">
    <property type="entry name" value="DNA POLYMERASE III SUBUNIT DELTA"/>
    <property type="match status" value="1"/>
</dbReference>
<dbReference type="SUPFAM" id="SSF52540">
    <property type="entry name" value="P-loop containing nucleoside triphosphate hydrolases"/>
    <property type="match status" value="1"/>
</dbReference>
<dbReference type="GO" id="GO:0009360">
    <property type="term" value="C:DNA polymerase III complex"/>
    <property type="evidence" value="ECO:0007669"/>
    <property type="project" value="InterPro"/>
</dbReference>
<evidence type="ECO:0000259" key="10">
    <source>
        <dbReference type="Pfam" id="PF21694"/>
    </source>
</evidence>
<accession>A0A832EIW5</accession>
<comment type="catalytic activity">
    <reaction evidence="8">
        <text>DNA(n) + a 2'-deoxyribonucleoside 5'-triphosphate = DNA(n+1) + diphosphate</text>
        <dbReference type="Rhea" id="RHEA:22508"/>
        <dbReference type="Rhea" id="RHEA-COMP:17339"/>
        <dbReference type="Rhea" id="RHEA-COMP:17340"/>
        <dbReference type="ChEBI" id="CHEBI:33019"/>
        <dbReference type="ChEBI" id="CHEBI:61560"/>
        <dbReference type="ChEBI" id="CHEBI:173112"/>
        <dbReference type="EC" id="2.7.7.7"/>
    </reaction>
</comment>
<dbReference type="CDD" id="cd18138">
    <property type="entry name" value="HLD_clamp_pol_III_delta"/>
    <property type="match status" value="1"/>
</dbReference>
<dbReference type="InterPro" id="IPR010372">
    <property type="entry name" value="DNA_pol3_delta_N"/>
</dbReference>
<feature type="domain" description="DNA polymerase III delta subunit-like C-terminal" evidence="10">
    <location>
        <begin position="212"/>
        <end position="331"/>
    </location>
</feature>
<evidence type="ECO:0000256" key="7">
    <source>
        <dbReference type="ARBA" id="ARBA00034754"/>
    </source>
</evidence>
<dbReference type="PANTHER" id="PTHR34388">
    <property type="entry name" value="DNA POLYMERASE III SUBUNIT DELTA"/>
    <property type="match status" value="1"/>
</dbReference>
<evidence type="ECO:0000256" key="4">
    <source>
        <dbReference type="ARBA" id="ARBA00022695"/>
    </source>
</evidence>
<dbReference type="Pfam" id="PF06144">
    <property type="entry name" value="DNA_pol3_delta"/>
    <property type="match status" value="1"/>
</dbReference>
<dbReference type="NCBIfam" id="TIGR01128">
    <property type="entry name" value="holA"/>
    <property type="match status" value="1"/>
</dbReference>
<dbReference type="InterPro" id="IPR048466">
    <property type="entry name" value="DNA_pol3_delta-like_C"/>
</dbReference>
<evidence type="ECO:0000256" key="6">
    <source>
        <dbReference type="ARBA" id="ARBA00022932"/>
    </source>
</evidence>
<feature type="domain" description="DNA polymerase III delta N-terminal" evidence="9">
    <location>
        <begin position="23"/>
        <end position="122"/>
    </location>
</feature>
<sequence>MTKTMDSRLFFKHLREAPLKNVYLFRGDEAALMDKAWEALVHAVTSREKKPVKGEQVDAKDVTAHEVVGRIRTVPMFAPRRVLRVRDVDLWPKEQRELLERYAADPNPHAHVVLTVASKKSWKALEKAVESRGLIVDFTPIPERQLPAWVREKAEAYGKAMTPAVAALLVDAVGTDLHALEREIEKLCLYVGDSPRITAEDVDAACSRVRSEHIFKLMDYVAEGRPEAAFAALRQVLLKGDSPLALLALLARHVRLMWQIKDGLARGESVAAMAQKLHLPAFVVEKTARHAPRFSFEALERLHATLTAVDLALKTTALSPDRALEAVIYQMCAVRAQKEADPGKGPPRRIPMG</sequence>
<evidence type="ECO:0000256" key="2">
    <source>
        <dbReference type="ARBA" id="ARBA00017703"/>
    </source>
</evidence>
<evidence type="ECO:0000259" key="9">
    <source>
        <dbReference type="Pfam" id="PF06144"/>
    </source>
</evidence>
<dbReference type="GO" id="GO:0006261">
    <property type="term" value="P:DNA-templated DNA replication"/>
    <property type="evidence" value="ECO:0007669"/>
    <property type="project" value="TreeGrafter"/>
</dbReference>
<dbReference type="Gene3D" id="1.20.272.10">
    <property type="match status" value="1"/>
</dbReference>
<dbReference type="GO" id="GO:0003677">
    <property type="term" value="F:DNA binding"/>
    <property type="evidence" value="ECO:0007669"/>
    <property type="project" value="InterPro"/>
</dbReference>
<protein>
    <recommendedName>
        <fullName evidence="2">DNA polymerase III subunit delta</fullName>
        <ecNumber evidence="1">2.7.7.7</ecNumber>
    </recommendedName>
</protein>
<keyword evidence="3 11" id="KW-0808">Transferase</keyword>
<evidence type="ECO:0000256" key="8">
    <source>
        <dbReference type="ARBA" id="ARBA00049244"/>
    </source>
</evidence>
<evidence type="ECO:0000256" key="5">
    <source>
        <dbReference type="ARBA" id="ARBA00022705"/>
    </source>
</evidence>
<keyword evidence="4 11" id="KW-0548">Nucleotidyltransferase</keyword>
<dbReference type="EMBL" id="DSTK01000012">
    <property type="protein sequence ID" value="HFK96368.1"/>
    <property type="molecule type" value="Genomic_DNA"/>
</dbReference>
<dbReference type="AlphaFoldDB" id="A0A832EIW5"/>
<organism evidence="11">
    <name type="scientific">Desulfacinum infernum</name>
    <dbReference type="NCBI Taxonomy" id="35837"/>
    <lineage>
        <taxon>Bacteria</taxon>
        <taxon>Pseudomonadati</taxon>
        <taxon>Thermodesulfobacteriota</taxon>
        <taxon>Syntrophobacteria</taxon>
        <taxon>Syntrophobacterales</taxon>
        <taxon>Syntrophobacteraceae</taxon>
        <taxon>Desulfacinum</taxon>
    </lineage>
</organism>
<dbReference type="EC" id="2.7.7.7" evidence="1"/>
<reference evidence="11" key="1">
    <citation type="journal article" date="2020" name="mSystems">
        <title>Genome- and Community-Level Interaction Insights into Carbon Utilization and Element Cycling Functions of Hydrothermarchaeota in Hydrothermal Sediment.</title>
        <authorList>
            <person name="Zhou Z."/>
            <person name="Liu Y."/>
            <person name="Xu W."/>
            <person name="Pan J."/>
            <person name="Luo Z.H."/>
            <person name="Li M."/>
        </authorList>
    </citation>
    <scope>NUCLEOTIDE SEQUENCE [LARGE SCALE GENOMIC DNA]</scope>
    <source>
        <strain evidence="11">SpSt-456</strain>
    </source>
</reference>
<dbReference type="InterPro" id="IPR005790">
    <property type="entry name" value="DNA_polIII_delta"/>
</dbReference>
<gene>
    <name evidence="11" type="primary">holA</name>
    <name evidence="11" type="ORF">ENS06_03460</name>
</gene>
<name>A0A832EIW5_9BACT</name>
<dbReference type="SUPFAM" id="SSF48019">
    <property type="entry name" value="post-AAA+ oligomerization domain-like"/>
    <property type="match status" value="1"/>
</dbReference>
<proteinExistence type="inferred from homology"/>